<sequence length="200" mass="23199">AFKVNTFKKRVVNNPVFRNSKAKNTSCNFSAMPSPVWTYFKKMGKDSLCISCGKLVTSTNTTNMWFHLEKQHHKIYIDLKKKKNQNAEQEVDGDPVGKIVEIQFLCIIFCVHYSKFFSAFKVNTFKKRVVNNPVFRNSKAKNTSCNFSAMPSPVWTYFKKMGKDSLCISCGKLVTSTNTTNMWFHLEKQHHKIYIDLKKK</sequence>
<feature type="domain" description="BED-type" evidence="4">
    <location>
        <begin position="34"/>
        <end position="72"/>
    </location>
</feature>
<dbReference type="GO" id="GO:0008270">
    <property type="term" value="F:zinc ion binding"/>
    <property type="evidence" value="ECO:0007669"/>
    <property type="project" value="UniProtKB-KW"/>
</dbReference>
<organism evidence="5 6">
    <name type="scientific">Pseudolycoriella hygida</name>
    <dbReference type="NCBI Taxonomy" id="35572"/>
    <lineage>
        <taxon>Eukaryota</taxon>
        <taxon>Metazoa</taxon>
        <taxon>Ecdysozoa</taxon>
        <taxon>Arthropoda</taxon>
        <taxon>Hexapoda</taxon>
        <taxon>Insecta</taxon>
        <taxon>Pterygota</taxon>
        <taxon>Neoptera</taxon>
        <taxon>Endopterygota</taxon>
        <taxon>Diptera</taxon>
        <taxon>Nematocera</taxon>
        <taxon>Sciaroidea</taxon>
        <taxon>Sciaridae</taxon>
        <taxon>Pseudolycoriella</taxon>
    </lineage>
</organism>
<dbReference type="GO" id="GO:0003677">
    <property type="term" value="F:DNA binding"/>
    <property type="evidence" value="ECO:0007669"/>
    <property type="project" value="InterPro"/>
</dbReference>
<feature type="domain" description="BED-type" evidence="4">
    <location>
        <begin position="152"/>
        <end position="190"/>
    </location>
</feature>
<evidence type="ECO:0000259" key="4">
    <source>
        <dbReference type="Pfam" id="PF02892"/>
    </source>
</evidence>
<protein>
    <recommendedName>
        <fullName evidence="4">BED-type domain-containing protein</fullName>
    </recommendedName>
</protein>
<evidence type="ECO:0000256" key="2">
    <source>
        <dbReference type="ARBA" id="ARBA00022771"/>
    </source>
</evidence>
<dbReference type="InterPro" id="IPR003656">
    <property type="entry name" value="Znf_BED"/>
</dbReference>
<evidence type="ECO:0000313" key="6">
    <source>
        <dbReference type="Proteomes" id="UP001151699"/>
    </source>
</evidence>
<evidence type="ECO:0000256" key="3">
    <source>
        <dbReference type="ARBA" id="ARBA00022833"/>
    </source>
</evidence>
<dbReference type="InterPro" id="IPR036236">
    <property type="entry name" value="Znf_C2H2_sf"/>
</dbReference>
<comment type="caution">
    <text evidence="5">The sequence shown here is derived from an EMBL/GenBank/DDBJ whole genome shotgun (WGS) entry which is preliminary data.</text>
</comment>
<keyword evidence="6" id="KW-1185">Reference proteome</keyword>
<feature type="non-terminal residue" evidence="5">
    <location>
        <position position="1"/>
    </location>
</feature>
<keyword evidence="2" id="KW-0863">Zinc-finger</keyword>
<dbReference type="AlphaFoldDB" id="A0A9Q0S0E1"/>
<evidence type="ECO:0000313" key="5">
    <source>
        <dbReference type="EMBL" id="KAJ6639677.1"/>
    </source>
</evidence>
<reference evidence="5" key="1">
    <citation type="submission" date="2022-07" db="EMBL/GenBank/DDBJ databases">
        <authorList>
            <person name="Trinca V."/>
            <person name="Uliana J.V.C."/>
            <person name="Torres T.T."/>
            <person name="Ward R.J."/>
            <person name="Monesi N."/>
        </authorList>
    </citation>
    <scope>NUCLEOTIDE SEQUENCE</scope>
    <source>
        <strain evidence="5">HSMRA1968</strain>
        <tissue evidence="5">Whole embryos</tissue>
    </source>
</reference>
<dbReference type="Pfam" id="PF02892">
    <property type="entry name" value="zf-BED"/>
    <property type="match status" value="2"/>
</dbReference>
<dbReference type="Proteomes" id="UP001151699">
    <property type="component" value="Chromosome X"/>
</dbReference>
<name>A0A9Q0S0E1_9DIPT</name>
<gene>
    <name evidence="5" type="ORF">Bhyg_12424</name>
</gene>
<feature type="non-terminal residue" evidence="5">
    <location>
        <position position="200"/>
    </location>
</feature>
<evidence type="ECO:0000256" key="1">
    <source>
        <dbReference type="ARBA" id="ARBA00022723"/>
    </source>
</evidence>
<keyword evidence="3" id="KW-0862">Zinc</keyword>
<dbReference type="SUPFAM" id="SSF57667">
    <property type="entry name" value="beta-beta-alpha zinc fingers"/>
    <property type="match status" value="2"/>
</dbReference>
<proteinExistence type="predicted"/>
<keyword evidence="1" id="KW-0479">Metal-binding</keyword>
<dbReference type="EMBL" id="WJQU01000003">
    <property type="protein sequence ID" value="KAJ6639677.1"/>
    <property type="molecule type" value="Genomic_DNA"/>
</dbReference>
<accession>A0A9Q0S0E1</accession>